<accession>A0AAW2YQ18</accession>
<comment type="caution">
    <text evidence="2">The sequence shown here is derived from an EMBL/GenBank/DDBJ whole genome shotgun (WGS) entry which is preliminary data.</text>
</comment>
<name>A0AAW2YQ18_9EUKA</name>
<gene>
    <name evidence="2" type="ORF">AKO1_009582</name>
</gene>
<reference evidence="2 3" key="1">
    <citation type="submission" date="2024-03" db="EMBL/GenBank/DDBJ databases">
        <title>The Acrasis kona genome and developmental transcriptomes reveal deep origins of eukaryotic multicellular pathways.</title>
        <authorList>
            <person name="Sheikh S."/>
            <person name="Fu C.-J."/>
            <person name="Brown M.W."/>
            <person name="Baldauf S.L."/>
        </authorList>
    </citation>
    <scope>NUCLEOTIDE SEQUENCE [LARGE SCALE GENOMIC DNA]</scope>
    <source>
        <strain evidence="2 3">ATCC MYA-3509</strain>
    </source>
</reference>
<evidence type="ECO:0000313" key="2">
    <source>
        <dbReference type="EMBL" id="KAL0479194.1"/>
    </source>
</evidence>
<keyword evidence="3" id="KW-1185">Reference proteome</keyword>
<protein>
    <submittedName>
        <fullName evidence="2">Uncharacterized protein</fullName>
    </submittedName>
</protein>
<sequence length="985" mass="111370">MCEVEVPSSLASSSAVHHSASQSVDVSALLSAASTSTPGGVDSLASISTSPIPSPNNPSSPYQTPIGAKKKQKQQQAQLEEYETKKKQFDQLFASRIPFINACFLRAIRDALLIHLDAWINQVIKPGVLLWNMLVHLQLHDDPATHHLTTIKSPSVQMRQDAHSILHHCCKNQQLNIRSDDLKLIATDNNDDGSVHHHCAVLYSKRVSQTAWRMISDVMVELDRMMDMMDERSRTDMLGLVAPWCAHYGKLLLSNDYVACEIVLDSLWNITKKYHDVNGSDINRVDQRPSPASSQVPYRHLIMNCWTSLTRGKDECDQVMSRLTDYILDQYALEYDQYRRHVNQGNAAVQVHNASILNQLPINNSQRQARCVMAYVARQDAKSVVKQLCKYQRDYQITSLPDAYELALNQLYQNGMEDYAYPIITHKELSSMHLLVHVAYEHGDEAFQVEQLALVIVNALVLFTQSQADKSIKDAMLLLNNLTQSRIHEPQQIIDHFDRPSLTRQLATVSWRWVTQTNHKKIALHCYQLFLISHDASHYDDQMIQICSMNLFHAIRNKDDSLIHALVSVLLQAPAESCNTSIGIKFMTQIGFYLLLSWNVSIFQLGLVLIDKMIMCALDAQELNKVMMDTWSCDQQDDESVDVSIARVMSKGLTHPETINHTMQLLCTLCARLKDSLVKPNHMISTLLMMHVMDKLSNKNQGDKMKQLDDLLDPRRNIVDVSTSDDFYALFRKTTTVESFCDTFAQIYGNRFGNRHGNYVMWLLCKLMTCCESYRIPAIIMLSRMLPVLYQGNTGWSIADFAQLSSIVRECMVDSNAAFANAAVQIMHFLQSNLSGLDDKQIHTIFVFMRPLQGYDSIKAKQLDHDTFIGAVAKERDLARGEMLRRMWVQMYDLKADPTNNPVQYEMLLRMMTSEIKRVQKVPTPRVSTSPSTATVVAASAPVVPSVMVEGATPMVVNEATPSPEVVVEALETTPQQDEAANQEA</sequence>
<evidence type="ECO:0000256" key="1">
    <source>
        <dbReference type="SAM" id="MobiDB-lite"/>
    </source>
</evidence>
<proteinExistence type="predicted"/>
<feature type="region of interest" description="Disordered" evidence="1">
    <location>
        <begin position="33"/>
        <end position="76"/>
    </location>
</feature>
<dbReference type="EMBL" id="JAOPGA020000510">
    <property type="protein sequence ID" value="KAL0479194.1"/>
    <property type="molecule type" value="Genomic_DNA"/>
</dbReference>
<dbReference type="Proteomes" id="UP001431209">
    <property type="component" value="Unassembled WGS sequence"/>
</dbReference>
<organism evidence="2 3">
    <name type="scientific">Acrasis kona</name>
    <dbReference type="NCBI Taxonomy" id="1008807"/>
    <lineage>
        <taxon>Eukaryota</taxon>
        <taxon>Discoba</taxon>
        <taxon>Heterolobosea</taxon>
        <taxon>Tetramitia</taxon>
        <taxon>Eutetramitia</taxon>
        <taxon>Acrasidae</taxon>
        <taxon>Acrasis</taxon>
    </lineage>
</organism>
<dbReference type="AlphaFoldDB" id="A0AAW2YQ18"/>
<evidence type="ECO:0000313" key="3">
    <source>
        <dbReference type="Proteomes" id="UP001431209"/>
    </source>
</evidence>